<feature type="region of interest" description="Disordered" evidence="1">
    <location>
        <begin position="443"/>
        <end position="465"/>
    </location>
</feature>
<accession>A0A7J6UA60</accession>
<name>A0A7J6UA60_PEROL</name>
<evidence type="ECO:0000313" key="4">
    <source>
        <dbReference type="EMBL" id="KAF4753956.1"/>
    </source>
</evidence>
<dbReference type="EMBL" id="JABANO010005170">
    <property type="protein sequence ID" value="KAF4753956.1"/>
    <property type="molecule type" value="Genomic_DNA"/>
</dbReference>
<feature type="transmembrane region" description="Helical" evidence="2">
    <location>
        <begin position="473"/>
        <end position="497"/>
    </location>
</feature>
<keyword evidence="3" id="KW-0732">Signal</keyword>
<feature type="compositionally biased region" description="Low complexity" evidence="1">
    <location>
        <begin position="619"/>
        <end position="638"/>
    </location>
</feature>
<comment type="caution">
    <text evidence="4">The sequence shown here is derived from an EMBL/GenBank/DDBJ whole genome shotgun (WGS) entry which is preliminary data.</text>
</comment>
<feature type="region of interest" description="Disordered" evidence="1">
    <location>
        <begin position="98"/>
        <end position="137"/>
    </location>
</feature>
<keyword evidence="5" id="KW-1185">Reference proteome</keyword>
<feature type="compositionally biased region" description="Basic and acidic residues" evidence="1">
    <location>
        <begin position="570"/>
        <end position="579"/>
    </location>
</feature>
<dbReference type="Proteomes" id="UP000553632">
    <property type="component" value="Unassembled WGS sequence"/>
</dbReference>
<keyword evidence="2" id="KW-0472">Membrane</keyword>
<feature type="region of interest" description="Disordered" evidence="1">
    <location>
        <begin position="203"/>
        <end position="226"/>
    </location>
</feature>
<reference evidence="4 5" key="1">
    <citation type="submission" date="2020-04" db="EMBL/GenBank/DDBJ databases">
        <title>Perkinsus olseni comparative genomics.</title>
        <authorList>
            <person name="Bogema D.R."/>
        </authorList>
    </citation>
    <scope>NUCLEOTIDE SEQUENCE [LARGE SCALE GENOMIC DNA]</scope>
    <source>
        <strain evidence="4 5">ATCC PRA-207</strain>
    </source>
</reference>
<evidence type="ECO:0000313" key="5">
    <source>
        <dbReference type="Proteomes" id="UP000553632"/>
    </source>
</evidence>
<gene>
    <name evidence="4" type="ORF">FOZ63_028539</name>
</gene>
<organism evidence="4 5">
    <name type="scientific">Perkinsus olseni</name>
    <name type="common">Perkinsus atlanticus</name>
    <dbReference type="NCBI Taxonomy" id="32597"/>
    <lineage>
        <taxon>Eukaryota</taxon>
        <taxon>Sar</taxon>
        <taxon>Alveolata</taxon>
        <taxon>Perkinsozoa</taxon>
        <taxon>Perkinsea</taxon>
        <taxon>Perkinsida</taxon>
        <taxon>Perkinsidae</taxon>
        <taxon>Perkinsus</taxon>
    </lineage>
</organism>
<feature type="region of interest" description="Disordered" evidence="1">
    <location>
        <begin position="606"/>
        <end position="703"/>
    </location>
</feature>
<sequence>MTCLAKVLLLYLVEHAFSCGYNHRIWAIFPGSDQEMPAIITSVFTDTFEVVWEESRWYDLTRGCHYGLEDLRRNGNNTTELGAWDPAVYNNRVDKSEDARDELGPCKTISGGPSLDDEGSSSDETDAPVSIPFTAASPDGNSGLPTAVLIPIVGGGLVLFFGAVYFCMRSSSKLSDSPTNRTMGRPVAEAPLDIDELGSKITKPSAVRTSGKAAEEPLSVRTTPRLPVPGEGPAVVVRVGVGIWLTQSSGSSAFGNTTGFAPDHAVEQQYRPELYEKRSSAHETPTCTTHWCLGRRSSGSFSTMEYRQLKGILTEQKRRSSIDVANLRGDSSASLGSGGLLRSMLRPVAVFQYVIPFMQKALVRVLSVGLAIPSVLGCRYNERVRAVFQRTGEEMSAIVLNVYQDTLEVVWEEARWYCNIQGNDKSHCIVKKTEARNAQGEYCRQPSVGSGTDGDGDFDGGGAELGPSGDGGLSTVIVVVIIAASVLVFCGCIYLCIRRSAESLDLSSPKNGAAYKLGRGFTETISRMLKENDEVKPVVKDAENPHLPEVTPRISVTPSHLDVRASSAKGEPRPNDASRKSSAAISGEEMQQIRDAAAALAGAQTLATEESSNVSYRNGGASVSGSRRGSVVQSRRTSLVPGAAPSRKLSVASDNFRMPGEPHVQQPMFSSSPPSRRSSLLAARYGGGSRRASAARPSLHPPA</sequence>
<evidence type="ECO:0000256" key="3">
    <source>
        <dbReference type="SAM" id="SignalP"/>
    </source>
</evidence>
<evidence type="ECO:0000256" key="2">
    <source>
        <dbReference type="SAM" id="Phobius"/>
    </source>
</evidence>
<dbReference type="AlphaFoldDB" id="A0A7J6UA60"/>
<evidence type="ECO:0000256" key="1">
    <source>
        <dbReference type="SAM" id="MobiDB-lite"/>
    </source>
</evidence>
<feature type="compositionally biased region" description="Acidic residues" evidence="1">
    <location>
        <begin position="115"/>
        <end position="126"/>
    </location>
</feature>
<feature type="region of interest" description="Disordered" evidence="1">
    <location>
        <begin position="542"/>
        <end position="589"/>
    </location>
</feature>
<feature type="compositionally biased region" description="Low complexity" evidence="1">
    <location>
        <begin position="670"/>
        <end position="683"/>
    </location>
</feature>
<feature type="signal peptide" evidence="3">
    <location>
        <begin position="1"/>
        <end position="18"/>
    </location>
</feature>
<proteinExistence type="predicted"/>
<protein>
    <submittedName>
        <fullName evidence="4">Uncharacterized protein</fullName>
    </submittedName>
</protein>
<keyword evidence="2" id="KW-0812">Transmembrane</keyword>
<feature type="chain" id="PRO_5029622336" evidence="3">
    <location>
        <begin position="19"/>
        <end position="703"/>
    </location>
</feature>
<keyword evidence="2" id="KW-1133">Transmembrane helix</keyword>